<protein>
    <recommendedName>
        <fullName evidence="3">ABC-type xenobiotic transporter</fullName>
        <ecNumber evidence="3">7.6.2.2</ecNumber>
    </recommendedName>
</protein>
<feature type="compositionally biased region" description="Polar residues" evidence="13">
    <location>
        <begin position="272"/>
        <end position="284"/>
    </location>
</feature>
<dbReference type="FunFam" id="1.20.1560.10:FF:000002">
    <property type="entry name" value="ABC transporter C family member 5"/>
    <property type="match status" value="1"/>
</dbReference>
<dbReference type="SUPFAM" id="SSF90123">
    <property type="entry name" value="ABC transporter transmembrane region"/>
    <property type="match status" value="1"/>
</dbReference>
<feature type="transmembrane region" description="Helical" evidence="14">
    <location>
        <begin position="558"/>
        <end position="577"/>
    </location>
</feature>
<sequence length="889" mass="97721">MLLQAFISTRRLGGFLCCSEHQYEKSRLPFDTGGMAIIMEDVYSDWSSSKLENEHQNMIINYVTIAIPKGAWVAIVGEVGSGKSSLLNSILGEMRLHGGSIGCAGSVAYVPQVPWIVSGTVRDNILFGKSYDSKRYFDTLRACALDVDISVMAGGDMVFIGEKGANLSGGQRARIALARALYHGSDILMLDDVLSAVDAQVAQWILYNALQGPLMEQRTCILCTHNAQAISLADMVVVMEKGCVTWVGPPADLACSRFSAFSISTHSGTSFQIPEQESCTSSSEVQEETEHPSAAEYTQEMMEEEARREGKVELAVYKKYVSFSGSFISVVIVLSALSMQTSRNGNDLWLSYWVDTTKGGQGAMYSTSFYLVILCIFCAMNSFLTLVRAFSFAYGGLRAAVRVHETLLYKIMNAPVKFFSHTPSGRILNRFSSDLYTIDDSLPFILNILLANFVGLLGVAVVLSYVQVFFVFLLLPFWYMYSKLQFFYRSTSRELRRLDGIARSPIYSSFTETLDGSSTIRAFNCQEFFWEKFIQHVALYQRTSLSELIASLWLSLRLQLLAALIITFVALTSIIGSHGNLPINFGTPGLVGLALSYAAPIVSLLGSFLSSFTETEKEMVAVERALQYVDIPQEELGGCPPANLDWPSQGQIKFQNVSLRYAPTLPPALHNITFTIPSGLQVGVVGRTGAGKSSILNALFRLNPICSGCILVDGLDISNIPIRDLRSSFAVVPQSTFLFEGSLRDNLDPFRKIDDVKIWEVLEKCHLKNEVETAGGLAIHLKESRMLFSVGQRQLLCLARALLKSSKVLCLDECTASVDTRTASLLQKTLSSGCGGATVITIAHRISTVLDMDHILVLDHGVLVEQGNPKALLEDEFSRFSGFTKASTM</sequence>
<evidence type="ECO:0000313" key="18">
    <source>
        <dbReference type="Proteomes" id="UP001346149"/>
    </source>
</evidence>
<dbReference type="Pfam" id="PF00664">
    <property type="entry name" value="ABC_membrane"/>
    <property type="match status" value="1"/>
</dbReference>
<dbReference type="InterPro" id="IPR036640">
    <property type="entry name" value="ABC1_TM_sf"/>
</dbReference>
<dbReference type="PANTHER" id="PTHR24223:SF330">
    <property type="entry name" value="ATP-BINDING CASSETTE SUB-FAMILY C MEMBER 10"/>
    <property type="match status" value="1"/>
</dbReference>
<dbReference type="AlphaFoldDB" id="A0AAN7M5A6"/>
<comment type="similarity">
    <text evidence="2">Belongs to the ABC transporter superfamily. ABCC family. Conjugate transporter (TC 3.A.1.208) subfamily.</text>
</comment>
<keyword evidence="5 14" id="KW-0812">Transmembrane</keyword>
<evidence type="ECO:0000256" key="9">
    <source>
        <dbReference type="ARBA" id="ARBA00022967"/>
    </source>
</evidence>
<name>A0AAN7M5A6_TRANT</name>
<dbReference type="SUPFAM" id="SSF52540">
    <property type="entry name" value="P-loop containing nucleoside triphosphate hydrolases"/>
    <property type="match status" value="2"/>
</dbReference>
<keyword evidence="11 14" id="KW-0472">Membrane</keyword>
<dbReference type="InterPro" id="IPR050173">
    <property type="entry name" value="ABC_transporter_C-like"/>
</dbReference>
<feature type="domain" description="ABC transmembrane type-1" evidence="16">
    <location>
        <begin position="330"/>
        <end position="617"/>
    </location>
</feature>
<dbReference type="InterPro" id="IPR017871">
    <property type="entry name" value="ABC_transporter-like_CS"/>
</dbReference>
<dbReference type="FunFam" id="3.40.50.300:FF:000973">
    <property type="entry name" value="Multidrug resistance-associated protein 4"/>
    <property type="match status" value="1"/>
</dbReference>
<dbReference type="InterPro" id="IPR003439">
    <property type="entry name" value="ABC_transporter-like_ATP-bd"/>
</dbReference>
<evidence type="ECO:0000256" key="6">
    <source>
        <dbReference type="ARBA" id="ARBA00022737"/>
    </source>
</evidence>
<dbReference type="FunFam" id="3.40.50.300:FF:000630">
    <property type="entry name" value="ATP-binding cassette (ABC) transporter, putative"/>
    <property type="match status" value="1"/>
</dbReference>
<dbReference type="GO" id="GO:0008559">
    <property type="term" value="F:ABC-type xenobiotic transporter activity"/>
    <property type="evidence" value="ECO:0007669"/>
    <property type="project" value="UniProtKB-EC"/>
</dbReference>
<dbReference type="Proteomes" id="UP001346149">
    <property type="component" value="Unassembled WGS sequence"/>
</dbReference>
<feature type="transmembrane region" description="Helical" evidence="14">
    <location>
        <begin position="444"/>
        <end position="463"/>
    </location>
</feature>
<dbReference type="EMBL" id="JAXQNO010000010">
    <property type="protein sequence ID" value="KAK4789655.1"/>
    <property type="molecule type" value="Genomic_DNA"/>
</dbReference>
<evidence type="ECO:0000259" key="15">
    <source>
        <dbReference type="PROSITE" id="PS50893"/>
    </source>
</evidence>
<evidence type="ECO:0000313" key="17">
    <source>
        <dbReference type="EMBL" id="KAK4789655.1"/>
    </source>
</evidence>
<proteinExistence type="inferred from homology"/>
<organism evidence="17 18">
    <name type="scientific">Trapa natans</name>
    <name type="common">Water chestnut</name>
    <dbReference type="NCBI Taxonomy" id="22666"/>
    <lineage>
        <taxon>Eukaryota</taxon>
        <taxon>Viridiplantae</taxon>
        <taxon>Streptophyta</taxon>
        <taxon>Embryophyta</taxon>
        <taxon>Tracheophyta</taxon>
        <taxon>Spermatophyta</taxon>
        <taxon>Magnoliopsida</taxon>
        <taxon>eudicotyledons</taxon>
        <taxon>Gunneridae</taxon>
        <taxon>Pentapetalae</taxon>
        <taxon>rosids</taxon>
        <taxon>malvids</taxon>
        <taxon>Myrtales</taxon>
        <taxon>Lythraceae</taxon>
        <taxon>Trapa</taxon>
    </lineage>
</organism>
<keyword evidence="6" id="KW-0677">Repeat</keyword>
<dbReference type="CDD" id="cd03250">
    <property type="entry name" value="ABCC_MRP_domain1"/>
    <property type="match status" value="1"/>
</dbReference>
<evidence type="ECO:0000256" key="10">
    <source>
        <dbReference type="ARBA" id="ARBA00022989"/>
    </source>
</evidence>
<feature type="transmembrane region" description="Helical" evidence="14">
    <location>
        <begin position="369"/>
        <end position="390"/>
    </location>
</feature>
<dbReference type="InterPro" id="IPR027417">
    <property type="entry name" value="P-loop_NTPase"/>
</dbReference>
<feature type="transmembrane region" description="Helical" evidence="14">
    <location>
        <begin position="589"/>
        <end position="609"/>
    </location>
</feature>
<keyword evidence="10 14" id="KW-1133">Transmembrane helix</keyword>
<comment type="caution">
    <text evidence="17">The sequence shown here is derived from an EMBL/GenBank/DDBJ whole genome shotgun (WGS) entry which is preliminary data.</text>
</comment>
<keyword evidence="18" id="KW-1185">Reference proteome</keyword>
<dbReference type="InterPro" id="IPR011527">
    <property type="entry name" value="ABC1_TM_dom"/>
</dbReference>
<dbReference type="Pfam" id="PF00005">
    <property type="entry name" value="ABC_tran"/>
    <property type="match status" value="2"/>
</dbReference>
<dbReference type="PROSITE" id="PS50893">
    <property type="entry name" value="ABC_TRANSPORTER_2"/>
    <property type="match status" value="2"/>
</dbReference>
<evidence type="ECO:0000256" key="14">
    <source>
        <dbReference type="SAM" id="Phobius"/>
    </source>
</evidence>
<keyword evidence="8" id="KW-0067">ATP-binding</keyword>
<dbReference type="InterPro" id="IPR003593">
    <property type="entry name" value="AAA+_ATPase"/>
</dbReference>
<reference evidence="17 18" key="1">
    <citation type="journal article" date="2023" name="Hortic Res">
        <title>Pangenome of water caltrop reveals structural variations and asymmetric subgenome divergence after allopolyploidization.</title>
        <authorList>
            <person name="Zhang X."/>
            <person name="Chen Y."/>
            <person name="Wang L."/>
            <person name="Yuan Y."/>
            <person name="Fang M."/>
            <person name="Shi L."/>
            <person name="Lu R."/>
            <person name="Comes H.P."/>
            <person name="Ma Y."/>
            <person name="Chen Y."/>
            <person name="Huang G."/>
            <person name="Zhou Y."/>
            <person name="Zheng Z."/>
            <person name="Qiu Y."/>
        </authorList>
    </citation>
    <scope>NUCLEOTIDE SEQUENCE [LARGE SCALE GENOMIC DNA]</scope>
    <source>
        <strain evidence="17">F231</strain>
    </source>
</reference>
<dbReference type="SMART" id="SM00382">
    <property type="entry name" value="AAA"/>
    <property type="match status" value="2"/>
</dbReference>
<evidence type="ECO:0000259" key="16">
    <source>
        <dbReference type="PROSITE" id="PS50929"/>
    </source>
</evidence>
<evidence type="ECO:0000256" key="1">
    <source>
        <dbReference type="ARBA" id="ARBA00004370"/>
    </source>
</evidence>
<feature type="region of interest" description="Disordered" evidence="13">
    <location>
        <begin position="272"/>
        <end position="302"/>
    </location>
</feature>
<evidence type="ECO:0000256" key="12">
    <source>
        <dbReference type="ARBA" id="ARBA00034018"/>
    </source>
</evidence>
<dbReference type="PROSITE" id="PS50929">
    <property type="entry name" value="ABC_TM1F"/>
    <property type="match status" value="1"/>
</dbReference>
<dbReference type="EC" id="7.6.2.2" evidence="3"/>
<dbReference type="PANTHER" id="PTHR24223">
    <property type="entry name" value="ATP-BINDING CASSETTE SUB-FAMILY C"/>
    <property type="match status" value="1"/>
</dbReference>
<feature type="transmembrane region" description="Helical" evidence="14">
    <location>
        <begin position="469"/>
        <end position="488"/>
    </location>
</feature>
<dbReference type="GO" id="GO:0005524">
    <property type="term" value="F:ATP binding"/>
    <property type="evidence" value="ECO:0007669"/>
    <property type="project" value="UniProtKB-KW"/>
</dbReference>
<evidence type="ECO:0000256" key="3">
    <source>
        <dbReference type="ARBA" id="ARBA00012191"/>
    </source>
</evidence>
<keyword evidence="7" id="KW-0547">Nucleotide-binding</keyword>
<dbReference type="CDD" id="cd03244">
    <property type="entry name" value="ABCC_MRP_domain2"/>
    <property type="match status" value="1"/>
</dbReference>
<dbReference type="GO" id="GO:0016020">
    <property type="term" value="C:membrane"/>
    <property type="evidence" value="ECO:0007669"/>
    <property type="project" value="UniProtKB-SubCell"/>
</dbReference>
<dbReference type="CDD" id="cd18605">
    <property type="entry name" value="ABC_6TM_MRP7_D2_like"/>
    <property type="match status" value="1"/>
</dbReference>
<evidence type="ECO:0000256" key="8">
    <source>
        <dbReference type="ARBA" id="ARBA00022840"/>
    </source>
</evidence>
<evidence type="ECO:0000256" key="7">
    <source>
        <dbReference type="ARBA" id="ARBA00022741"/>
    </source>
</evidence>
<evidence type="ECO:0000256" key="5">
    <source>
        <dbReference type="ARBA" id="ARBA00022692"/>
    </source>
</evidence>
<evidence type="ECO:0000256" key="13">
    <source>
        <dbReference type="SAM" id="MobiDB-lite"/>
    </source>
</evidence>
<dbReference type="PROSITE" id="PS00211">
    <property type="entry name" value="ABC_TRANSPORTER_1"/>
    <property type="match status" value="2"/>
</dbReference>
<comment type="subcellular location">
    <subcellularLocation>
        <location evidence="1">Membrane</location>
    </subcellularLocation>
</comment>
<evidence type="ECO:0000256" key="11">
    <source>
        <dbReference type="ARBA" id="ARBA00023136"/>
    </source>
</evidence>
<dbReference type="GO" id="GO:0016887">
    <property type="term" value="F:ATP hydrolysis activity"/>
    <property type="evidence" value="ECO:0007669"/>
    <property type="project" value="InterPro"/>
</dbReference>
<gene>
    <name evidence="17" type="ORF">SAY86_016959</name>
</gene>
<accession>A0AAN7M5A6</accession>
<keyword evidence="9" id="KW-1278">Translocase</keyword>
<feature type="domain" description="ABC transporter" evidence="15">
    <location>
        <begin position="652"/>
        <end position="885"/>
    </location>
</feature>
<dbReference type="Gene3D" id="3.40.50.300">
    <property type="entry name" value="P-loop containing nucleotide triphosphate hydrolases"/>
    <property type="match status" value="2"/>
</dbReference>
<dbReference type="Gene3D" id="1.20.1560.10">
    <property type="entry name" value="ABC transporter type 1, transmembrane domain"/>
    <property type="match status" value="1"/>
</dbReference>
<feature type="domain" description="ABC transporter" evidence="15">
    <location>
        <begin position="37"/>
        <end position="266"/>
    </location>
</feature>
<feature type="transmembrane region" description="Helical" evidence="14">
    <location>
        <begin position="320"/>
        <end position="339"/>
    </location>
</feature>
<evidence type="ECO:0000256" key="2">
    <source>
        <dbReference type="ARBA" id="ARBA00009726"/>
    </source>
</evidence>
<keyword evidence="4" id="KW-0813">Transport</keyword>
<comment type="catalytic activity">
    <reaction evidence="12">
        <text>ATP + H2O + xenobioticSide 1 = ADP + phosphate + xenobioticSide 2.</text>
        <dbReference type="EC" id="7.6.2.2"/>
    </reaction>
</comment>
<evidence type="ECO:0000256" key="4">
    <source>
        <dbReference type="ARBA" id="ARBA00022448"/>
    </source>
</evidence>